<comment type="caution">
    <text evidence="1">The sequence shown here is derived from an EMBL/GenBank/DDBJ whole genome shotgun (WGS) entry which is preliminary data.</text>
</comment>
<dbReference type="EMBL" id="NKJJ02000008">
    <property type="protein sequence ID" value="TPR10330.1"/>
    <property type="molecule type" value="Genomic_DNA"/>
</dbReference>
<dbReference type="AlphaFoldDB" id="A0A254U8H1"/>
<evidence type="ECO:0000313" key="1">
    <source>
        <dbReference type="EMBL" id="TPR10330.1"/>
    </source>
</evidence>
<evidence type="ECO:0000313" key="2">
    <source>
        <dbReference type="Proteomes" id="UP000197666"/>
    </source>
</evidence>
<proteinExistence type="predicted"/>
<gene>
    <name evidence="1" type="ORF">CAN33_0055930</name>
</gene>
<name>A0A254U8H1_ASPNG</name>
<reference evidence="2" key="1">
    <citation type="submission" date="2018-10" db="EMBL/GenBank/DDBJ databases">
        <title>FDA dAtabase for Regulatory Grade micrObial Sequences (FDA-ARGOS): Supporting development and validation of Infectious Disease Dx tests.</title>
        <authorList>
            <person name="Kerrigan L."/>
            <person name="Tallon L."/>
            <person name="Sadzewicz L."/>
            <person name="Sengamalay N."/>
            <person name="Ott S."/>
            <person name="Godinez A."/>
            <person name="Nagaraj S."/>
            <person name="Vavikolanu K."/>
            <person name="Nadendla S."/>
            <person name="George J."/>
            <person name="Sichtig H."/>
        </authorList>
    </citation>
    <scope>NUCLEOTIDE SEQUENCE [LARGE SCALE GENOMIC DNA]</scope>
    <source>
        <strain evidence="2">FDAARGOS_311</strain>
    </source>
</reference>
<accession>A0A254U8H1</accession>
<organism evidence="1 2">
    <name type="scientific">Aspergillus niger</name>
    <dbReference type="NCBI Taxonomy" id="5061"/>
    <lineage>
        <taxon>Eukaryota</taxon>
        <taxon>Fungi</taxon>
        <taxon>Dikarya</taxon>
        <taxon>Ascomycota</taxon>
        <taxon>Pezizomycotina</taxon>
        <taxon>Eurotiomycetes</taxon>
        <taxon>Eurotiomycetidae</taxon>
        <taxon>Eurotiales</taxon>
        <taxon>Aspergillaceae</taxon>
        <taxon>Aspergillus</taxon>
        <taxon>Aspergillus subgen. Circumdati</taxon>
    </lineage>
</organism>
<dbReference type="Proteomes" id="UP000197666">
    <property type="component" value="Unassembled WGS sequence"/>
</dbReference>
<sequence>MLEAESVINKEWHGRGVISMTIEQSASRPVPVKVYDKLNGAFKERPGAVNGVTALLMGSLTGNMVGGITFTAYELSA</sequence>
<dbReference type="VEuPathDB" id="FungiDB:ATCC64974_71820"/>
<protein>
    <submittedName>
        <fullName evidence="1">Lactonase, 7-bladed beta-propeller family protein</fullName>
    </submittedName>
</protein>